<comment type="cofactor">
    <cofactor evidence="1">
        <name>Mg(2+)</name>
        <dbReference type="ChEBI" id="CHEBI:18420"/>
    </cofactor>
</comment>
<dbReference type="Pfam" id="PF01743">
    <property type="entry name" value="PolyA_pol"/>
    <property type="match status" value="1"/>
</dbReference>
<dbReference type="RefSeq" id="WP_093309018.1">
    <property type="nucleotide sequence ID" value="NZ_FNYH01000004.1"/>
</dbReference>
<feature type="domain" description="tRNA nucleotidyltransferase/poly(A) polymerase RNA and SrmB- binding" evidence="13">
    <location>
        <begin position="149"/>
        <end position="210"/>
    </location>
</feature>
<feature type="domain" description="Poly A polymerase head" evidence="12">
    <location>
        <begin position="3"/>
        <end position="122"/>
    </location>
</feature>
<keyword evidence="6" id="KW-0547">Nucleotide-binding</keyword>
<proteinExistence type="inferred from homology"/>
<keyword evidence="15" id="KW-1185">Reference proteome</keyword>
<dbReference type="Proteomes" id="UP000242999">
    <property type="component" value="Unassembled WGS sequence"/>
</dbReference>
<evidence type="ECO:0000259" key="13">
    <source>
        <dbReference type="Pfam" id="PF12627"/>
    </source>
</evidence>
<dbReference type="PANTHER" id="PTHR47545:SF1">
    <property type="entry name" value="MULTIFUNCTIONAL CCA PROTEIN"/>
    <property type="match status" value="1"/>
</dbReference>
<dbReference type="OrthoDB" id="9805698at2"/>
<dbReference type="GO" id="GO:0042245">
    <property type="term" value="P:RNA repair"/>
    <property type="evidence" value="ECO:0007669"/>
    <property type="project" value="UniProtKB-KW"/>
</dbReference>
<dbReference type="PIRSF" id="PIRSF000813">
    <property type="entry name" value="CCA_bact"/>
    <property type="match status" value="1"/>
</dbReference>
<evidence type="ECO:0000256" key="10">
    <source>
        <dbReference type="ARBA" id="ARBA00022884"/>
    </source>
</evidence>
<dbReference type="Gene3D" id="3.30.460.10">
    <property type="entry name" value="Beta Polymerase, domain 2"/>
    <property type="match status" value="1"/>
</dbReference>
<keyword evidence="7" id="KW-0692">RNA repair</keyword>
<keyword evidence="8" id="KW-0067">ATP-binding</keyword>
<keyword evidence="4" id="KW-0548">Nucleotidyltransferase</keyword>
<dbReference type="PANTHER" id="PTHR47545">
    <property type="entry name" value="MULTIFUNCTIONAL CCA PROTEIN"/>
    <property type="match status" value="1"/>
</dbReference>
<keyword evidence="2 11" id="KW-0808">Transferase</keyword>
<dbReference type="InterPro" id="IPR002646">
    <property type="entry name" value="PolA_pol_head_dom"/>
</dbReference>
<keyword evidence="5" id="KW-0479">Metal-binding</keyword>
<evidence type="ECO:0000256" key="2">
    <source>
        <dbReference type="ARBA" id="ARBA00022679"/>
    </source>
</evidence>
<gene>
    <name evidence="14" type="ORF">SAMN05421831_104147</name>
</gene>
<dbReference type="CDD" id="cd05398">
    <property type="entry name" value="NT_ClassII-CCAase"/>
    <property type="match status" value="1"/>
</dbReference>
<evidence type="ECO:0000259" key="12">
    <source>
        <dbReference type="Pfam" id="PF01743"/>
    </source>
</evidence>
<evidence type="ECO:0000313" key="15">
    <source>
        <dbReference type="Proteomes" id="UP000242999"/>
    </source>
</evidence>
<dbReference type="InterPro" id="IPR043519">
    <property type="entry name" value="NT_sf"/>
</dbReference>
<evidence type="ECO:0000256" key="8">
    <source>
        <dbReference type="ARBA" id="ARBA00022840"/>
    </source>
</evidence>
<reference evidence="15" key="1">
    <citation type="submission" date="2016-10" db="EMBL/GenBank/DDBJ databases">
        <authorList>
            <person name="Varghese N."/>
            <person name="Submissions S."/>
        </authorList>
    </citation>
    <scope>NUCLEOTIDE SEQUENCE [LARGE SCALE GENOMIC DNA]</scope>
    <source>
        <strain evidence="15">DSM 7165</strain>
    </source>
</reference>
<keyword evidence="3" id="KW-0819">tRNA processing</keyword>
<evidence type="ECO:0000313" key="14">
    <source>
        <dbReference type="EMBL" id="SEI57001.1"/>
    </source>
</evidence>
<dbReference type="SUPFAM" id="SSF81301">
    <property type="entry name" value="Nucleotidyltransferase"/>
    <property type="match status" value="1"/>
</dbReference>
<dbReference type="GO" id="GO:0001680">
    <property type="term" value="P:tRNA 3'-terminal CCA addition"/>
    <property type="evidence" value="ECO:0007669"/>
    <property type="project" value="InterPro"/>
</dbReference>
<protein>
    <submittedName>
        <fullName evidence="14">tRNA nucleotidyltransferase (CCA-adding enzyme)</fullName>
    </submittedName>
</protein>
<keyword evidence="10 11" id="KW-0694">RNA-binding</keyword>
<comment type="similarity">
    <text evidence="11">Belongs to the tRNA nucleotidyltransferase/poly(A) polymerase family.</text>
</comment>
<dbReference type="AlphaFoldDB" id="A0A1H6RML5"/>
<evidence type="ECO:0000256" key="4">
    <source>
        <dbReference type="ARBA" id="ARBA00022695"/>
    </source>
</evidence>
<dbReference type="SUPFAM" id="SSF81891">
    <property type="entry name" value="Poly A polymerase C-terminal region-like"/>
    <property type="match status" value="1"/>
</dbReference>
<name>A0A1H6RML5_9GAMM</name>
<dbReference type="InterPro" id="IPR032828">
    <property type="entry name" value="PolyA_RNA-bd"/>
</dbReference>
<evidence type="ECO:0000256" key="1">
    <source>
        <dbReference type="ARBA" id="ARBA00001946"/>
    </source>
</evidence>
<dbReference type="EMBL" id="FNYH01000004">
    <property type="protein sequence ID" value="SEI57001.1"/>
    <property type="molecule type" value="Genomic_DNA"/>
</dbReference>
<evidence type="ECO:0000256" key="6">
    <source>
        <dbReference type="ARBA" id="ARBA00022741"/>
    </source>
</evidence>
<keyword evidence="9" id="KW-0460">Magnesium</keyword>
<evidence type="ECO:0000256" key="9">
    <source>
        <dbReference type="ARBA" id="ARBA00022842"/>
    </source>
</evidence>
<evidence type="ECO:0000256" key="11">
    <source>
        <dbReference type="RuleBase" id="RU003953"/>
    </source>
</evidence>
<dbReference type="GO" id="GO:0005524">
    <property type="term" value="F:ATP binding"/>
    <property type="evidence" value="ECO:0007669"/>
    <property type="project" value="UniProtKB-KW"/>
</dbReference>
<organism evidence="14 15">
    <name type="scientific">Allopseudospirillum japonicum</name>
    <dbReference type="NCBI Taxonomy" id="64971"/>
    <lineage>
        <taxon>Bacteria</taxon>
        <taxon>Pseudomonadati</taxon>
        <taxon>Pseudomonadota</taxon>
        <taxon>Gammaproteobacteria</taxon>
        <taxon>Oceanospirillales</taxon>
        <taxon>Oceanospirillaceae</taxon>
        <taxon>Allopseudospirillum</taxon>
    </lineage>
</organism>
<dbReference type="GO" id="GO:0004810">
    <property type="term" value="F:CCA tRNA nucleotidyltransferase activity"/>
    <property type="evidence" value="ECO:0007669"/>
    <property type="project" value="InterPro"/>
</dbReference>
<evidence type="ECO:0000256" key="7">
    <source>
        <dbReference type="ARBA" id="ARBA00022800"/>
    </source>
</evidence>
<dbReference type="GO" id="GO:0003723">
    <property type="term" value="F:RNA binding"/>
    <property type="evidence" value="ECO:0007669"/>
    <property type="project" value="UniProtKB-KW"/>
</dbReference>
<dbReference type="Gene3D" id="1.10.3090.10">
    <property type="entry name" value="cca-adding enzyme, domain 2"/>
    <property type="match status" value="1"/>
</dbReference>
<dbReference type="InterPro" id="IPR050124">
    <property type="entry name" value="tRNA_CCA-adding_enzyme"/>
</dbReference>
<evidence type="ECO:0000256" key="5">
    <source>
        <dbReference type="ARBA" id="ARBA00022723"/>
    </source>
</evidence>
<dbReference type="InterPro" id="IPR012006">
    <property type="entry name" value="CCA_bact"/>
</dbReference>
<dbReference type="Pfam" id="PF12627">
    <property type="entry name" value="PolyA_pol_RNAbd"/>
    <property type="match status" value="1"/>
</dbReference>
<sequence>MQVYLVGGAVRDQLLGLAVQERDWVVVGGTPEALIAQGYQAVGRDFPVFLHPKTKEEYALARTERKQGHGYHGFTCYAAPDVSLEQDLQRRDLTINAMALSDTGKLIDPYQGYADLQAGILRHVSEAFIEDPLRVLRVARFAARYAHLGFTIAPETLALMRALVAQGELAHLAQERVWKETCKALLSPSPEVYFQVLAQVDAQALYWPELDLTALQRYTDFLHVLPTQAQAYGRDQAQHLAALWAGLGLCMPEPAWQQVQERLKVPKHIRQFALHSQWFYTYTLQTFADLTLPKTALKAHAGADWAFACLNHVDAWRKPLRFQQYLAWMRVLWADHPQILDQLQNSYQQAQAIQVKQLQALGYQGAALGNALQQARLKCIQALWLAQLDKQ</sequence>
<accession>A0A1H6RML5</accession>
<evidence type="ECO:0000256" key="3">
    <source>
        <dbReference type="ARBA" id="ARBA00022694"/>
    </source>
</evidence>
<dbReference type="STRING" id="64971.SAMN05421831_104147"/>
<dbReference type="GO" id="GO:0046872">
    <property type="term" value="F:metal ion binding"/>
    <property type="evidence" value="ECO:0007669"/>
    <property type="project" value="UniProtKB-KW"/>
</dbReference>